<feature type="compositionally biased region" description="Basic and acidic residues" evidence="5">
    <location>
        <begin position="122"/>
        <end position="134"/>
    </location>
</feature>
<dbReference type="InterPro" id="IPR020846">
    <property type="entry name" value="MFS_dom"/>
</dbReference>
<feature type="domain" description="Major facilitator superfamily (MFS) profile" evidence="7">
    <location>
        <begin position="214"/>
        <end position="647"/>
    </location>
</feature>
<feature type="compositionally biased region" description="Basic and acidic residues" evidence="5">
    <location>
        <begin position="1"/>
        <end position="13"/>
    </location>
</feature>
<protein>
    <submittedName>
        <fullName evidence="8">MFS general substrate transporter</fullName>
    </submittedName>
</protein>
<dbReference type="Proteomes" id="UP000245768">
    <property type="component" value="Unassembled WGS sequence"/>
</dbReference>
<dbReference type="Gene3D" id="1.20.1250.20">
    <property type="entry name" value="MFS general substrate transporter like domains"/>
    <property type="match status" value="1"/>
</dbReference>
<feature type="transmembrane region" description="Helical" evidence="6">
    <location>
        <begin position="619"/>
        <end position="640"/>
    </location>
</feature>
<dbReference type="GO" id="GO:0042908">
    <property type="term" value="P:xenobiotic transport"/>
    <property type="evidence" value="ECO:0007669"/>
    <property type="project" value="UniProtKB-ARBA"/>
</dbReference>
<evidence type="ECO:0000256" key="2">
    <source>
        <dbReference type="ARBA" id="ARBA00022692"/>
    </source>
</evidence>
<dbReference type="SUPFAM" id="SSF103473">
    <property type="entry name" value="MFS general substrate transporter"/>
    <property type="match status" value="1"/>
</dbReference>
<evidence type="ECO:0000256" key="1">
    <source>
        <dbReference type="ARBA" id="ARBA00004141"/>
    </source>
</evidence>
<dbReference type="CDD" id="cd17323">
    <property type="entry name" value="MFS_Tpo1_MDR_like"/>
    <property type="match status" value="1"/>
</dbReference>
<dbReference type="OrthoDB" id="6770063at2759"/>
<evidence type="ECO:0000313" key="9">
    <source>
        <dbReference type="Proteomes" id="UP000245768"/>
    </source>
</evidence>
<sequence length="661" mass="72254">MADEMENIRDEASPHVPPDYRASSTSPAVGGSGSRDGAPVALQRTHSRRDLYNADTGGVDSEIGSHWNSRHEDHPHLHRDHHGNWYNPLHATRTNSKTKINKPSASKTKDDGQGPSSKKNTLKKELSNYEKRDEEEAAEESAILENVRSGNSGETMAEQIEKGKPAVDLEKQEGRASSVSTEPKEGEDPNIVTWDSPDSMENPRNWSLHRRWAVIAIVSTYTFLSPLSSSMVAPALPLISEQFHVTSTVLESLMLSVFVLAYAIGPLFLAPLSEMFGRRIVLQSANVFFIAFTVACAVAQDRVQLSVFRFFAGLGGSAPLAIGGGTVSDLMFPEERGTAMAVYSLGPLLGPAIGPIVGGWVTQETRNWRWIFGIACIAAGVTASVGVFILPETYAPRILGKKAARLRRETGNDKLHTVFDKNAEHWAVRLQHNLVRPFILIGTQPVVQWLALYMMIIYGTLYLQLTTFNSVFENVYGESVGVASLNYISLAVGFTLGGQIGGRVLDYFYRKLKRENNNQGKPEFKLIVMMMTGWTPTAGLLIFGWTAEYKTHWIGPNIGAAIFAIGMLTTFQGIQSYMVDCYTIFAASAIAANVFLRSLAGFALPLAGPTMYSKLGYGYGNTVLALIAAVVGIPAPFLLFKFGPALRAKSKYASESTKLQS</sequence>
<dbReference type="AlphaFoldDB" id="A0A316YTQ2"/>
<dbReference type="PROSITE" id="PS50850">
    <property type="entry name" value="MFS"/>
    <property type="match status" value="1"/>
</dbReference>
<feature type="transmembrane region" description="Helical" evidence="6">
    <location>
        <begin position="280"/>
        <end position="300"/>
    </location>
</feature>
<dbReference type="FunFam" id="1.20.1250.20:FF:000011">
    <property type="entry name" value="MFS multidrug transporter, putative"/>
    <property type="match status" value="1"/>
</dbReference>
<evidence type="ECO:0000256" key="6">
    <source>
        <dbReference type="SAM" id="Phobius"/>
    </source>
</evidence>
<feature type="compositionally biased region" description="Basic and acidic residues" evidence="5">
    <location>
        <begin position="162"/>
        <end position="174"/>
    </location>
</feature>
<feature type="transmembrane region" description="Helical" evidence="6">
    <location>
        <begin position="306"/>
        <end position="328"/>
    </location>
</feature>
<dbReference type="EMBL" id="KZ819635">
    <property type="protein sequence ID" value="PWN92154.1"/>
    <property type="molecule type" value="Genomic_DNA"/>
</dbReference>
<evidence type="ECO:0000256" key="4">
    <source>
        <dbReference type="ARBA" id="ARBA00023136"/>
    </source>
</evidence>
<dbReference type="InterPro" id="IPR036259">
    <property type="entry name" value="MFS_trans_sf"/>
</dbReference>
<dbReference type="FunCoup" id="A0A316YTQ2">
    <property type="interactions" value="7"/>
</dbReference>
<keyword evidence="4 6" id="KW-0472">Membrane</keyword>
<keyword evidence="3 6" id="KW-1133">Transmembrane helix</keyword>
<reference evidence="8 9" key="1">
    <citation type="journal article" date="2018" name="Mol. Biol. Evol.">
        <title>Broad Genomic Sampling Reveals a Smut Pathogenic Ancestry of the Fungal Clade Ustilaginomycotina.</title>
        <authorList>
            <person name="Kijpornyongpan T."/>
            <person name="Mondo S.J."/>
            <person name="Barry K."/>
            <person name="Sandor L."/>
            <person name="Lee J."/>
            <person name="Lipzen A."/>
            <person name="Pangilinan J."/>
            <person name="LaButti K."/>
            <person name="Hainaut M."/>
            <person name="Henrissat B."/>
            <person name="Grigoriev I.V."/>
            <person name="Spatafora J.W."/>
            <person name="Aime M.C."/>
        </authorList>
    </citation>
    <scope>NUCLEOTIDE SEQUENCE [LARGE SCALE GENOMIC DNA]</scope>
    <source>
        <strain evidence="8 9">MCA 4198</strain>
    </source>
</reference>
<gene>
    <name evidence="8" type="ORF">FA10DRAFT_265955</name>
</gene>
<dbReference type="GeneID" id="37043198"/>
<dbReference type="GO" id="GO:0140115">
    <property type="term" value="P:export across plasma membrane"/>
    <property type="evidence" value="ECO:0007669"/>
    <property type="project" value="UniProtKB-ARBA"/>
</dbReference>
<feature type="compositionally biased region" description="Polar residues" evidence="5">
    <location>
        <begin position="92"/>
        <end position="106"/>
    </location>
</feature>
<dbReference type="STRING" id="215250.A0A316YTQ2"/>
<comment type="subcellular location">
    <subcellularLocation>
        <location evidence="1">Membrane</location>
        <topology evidence="1">Multi-pass membrane protein</topology>
    </subcellularLocation>
</comment>
<dbReference type="InterPro" id="IPR011701">
    <property type="entry name" value="MFS"/>
</dbReference>
<accession>A0A316YTQ2</accession>
<evidence type="ECO:0000256" key="5">
    <source>
        <dbReference type="SAM" id="MobiDB-lite"/>
    </source>
</evidence>
<feature type="transmembrane region" description="Helical" evidence="6">
    <location>
        <begin position="485"/>
        <end position="505"/>
    </location>
</feature>
<dbReference type="Pfam" id="PF07690">
    <property type="entry name" value="MFS_1"/>
    <property type="match status" value="1"/>
</dbReference>
<organism evidence="8 9">
    <name type="scientific">Acaromyces ingoldii</name>
    <dbReference type="NCBI Taxonomy" id="215250"/>
    <lineage>
        <taxon>Eukaryota</taxon>
        <taxon>Fungi</taxon>
        <taxon>Dikarya</taxon>
        <taxon>Basidiomycota</taxon>
        <taxon>Ustilaginomycotina</taxon>
        <taxon>Exobasidiomycetes</taxon>
        <taxon>Exobasidiales</taxon>
        <taxon>Cryptobasidiaceae</taxon>
        <taxon>Acaromyces</taxon>
    </lineage>
</organism>
<name>A0A316YTQ2_9BASI</name>
<evidence type="ECO:0000256" key="3">
    <source>
        <dbReference type="ARBA" id="ARBA00022989"/>
    </source>
</evidence>
<feature type="transmembrane region" description="Helical" evidence="6">
    <location>
        <begin position="553"/>
        <end position="571"/>
    </location>
</feature>
<feature type="transmembrane region" description="Helical" evidence="6">
    <location>
        <begin position="253"/>
        <end position="273"/>
    </location>
</feature>
<proteinExistence type="predicted"/>
<dbReference type="InterPro" id="IPR005829">
    <property type="entry name" value="Sugar_transporter_CS"/>
</dbReference>
<feature type="transmembrane region" description="Helical" evidence="6">
    <location>
        <begin position="368"/>
        <end position="390"/>
    </location>
</feature>
<evidence type="ECO:0000259" key="7">
    <source>
        <dbReference type="PROSITE" id="PS50850"/>
    </source>
</evidence>
<dbReference type="PROSITE" id="PS00216">
    <property type="entry name" value="SUGAR_TRANSPORT_1"/>
    <property type="match status" value="1"/>
</dbReference>
<feature type="transmembrane region" description="Helical" evidence="6">
    <location>
        <begin position="583"/>
        <end position="607"/>
    </location>
</feature>
<feature type="transmembrane region" description="Helical" evidence="6">
    <location>
        <begin position="340"/>
        <end position="362"/>
    </location>
</feature>
<dbReference type="PANTHER" id="PTHR23502">
    <property type="entry name" value="MAJOR FACILITATOR SUPERFAMILY"/>
    <property type="match status" value="1"/>
</dbReference>
<evidence type="ECO:0000313" key="8">
    <source>
        <dbReference type="EMBL" id="PWN92154.1"/>
    </source>
</evidence>
<feature type="transmembrane region" description="Helical" evidence="6">
    <location>
        <begin position="446"/>
        <end position="465"/>
    </location>
</feature>
<keyword evidence="2 6" id="KW-0812">Transmembrane</keyword>
<keyword evidence="9" id="KW-1185">Reference proteome</keyword>
<dbReference type="InParanoid" id="A0A316YTQ2"/>
<feature type="transmembrane region" description="Helical" evidence="6">
    <location>
        <begin position="212"/>
        <end position="233"/>
    </location>
</feature>
<dbReference type="RefSeq" id="XP_025379352.1">
    <property type="nucleotide sequence ID" value="XM_025521282.1"/>
</dbReference>
<dbReference type="PANTHER" id="PTHR23502:SF60">
    <property type="entry name" value="MAJOR FACILITATOR SUPERFAMILY (MFS) PROFILE DOMAIN-CONTAINING PROTEIN-RELATED"/>
    <property type="match status" value="1"/>
</dbReference>
<dbReference type="GO" id="GO:0022857">
    <property type="term" value="F:transmembrane transporter activity"/>
    <property type="evidence" value="ECO:0007669"/>
    <property type="project" value="InterPro"/>
</dbReference>
<feature type="transmembrane region" description="Helical" evidence="6">
    <location>
        <begin position="526"/>
        <end position="547"/>
    </location>
</feature>
<dbReference type="GO" id="GO:0005886">
    <property type="term" value="C:plasma membrane"/>
    <property type="evidence" value="ECO:0007669"/>
    <property type="project" value="TreeGrafter"/>
</dbReference>
<feature type="region of interest" description="Disordered" evidence="5">
    <location>
        <begin position="162"/>
        <end position="198"/>
    </location>
</feature>
<feature type="region of interest" description="Disordered" evidence="5">
    <location>
        <begin position="1"/>
        <end position="144"/>
    </location>
</feature>